<accession>A0A388KF03</accession>
<reference evidence="1 2" key="1">
    <citation type="journal article" date="2018" name="Cell">
        <title>The Chara Genome: Secondary Complexity and Implications for Plant Terrestrialization.</title>
        <authorList>
            <person name="Nishiyama T."/>
            <person name="Sakayama H."/>
            <person name="Vries J.D."/>
            <person name="Buschmann H."/>
            <person name="Saint-Marcoux D."/>
            <person name="Ullrich K.K."/>
            <person name="Haas F.B."/>
            <person name="Vanderstraeten L."/>
            <person name="Becker D."/>
            <person name="Lang D."/>
            <person name="Vosolsobe S."/>
            <person name="Rombauts S."/>
            <person name="Wilhelmsson P.K.I."/>
            <person name="Janitza P."/>
            <person name="Kern R."/>
            <person name="Heyl A."/>
            <person name="Rumpler F."/>
            <person name="Villalobos L.I.A.C."/>
            <person name="Clay J.M."/>
            <person name="Skokan R."/>
            <person name="Toyoda A."/>
            <person name="Suzuki Y."/>
            <person name="Kagoshima H."/>
            <person name="Schijlen E."/>
            <person name="Tajeshwar N."/>
            <person name="Catarino B."/>
            <person name="Hetherington A.J."/>
            <person name="Saltykova A."/>
            <person name="Bonnot C."/>
            <person name="Breuninger H."/>
            <person name="Symeonidi A."/>
            <person name="Radhakrishnan G.V."/>
            <person name="Van Nieuwerburgh F."/>
            <person name="Deforce D."/>
            <person name="Chang C."/>
            <person name="Karol K.G."/>
            <person name="Hedrich R."/>
            <person name="Ulvskov P."/>
            <person name="Glockner G."/>
            <person name="Delwiche C.F."/>
            <person name="Petrasek J."/>
            <person name="Van de Peer Y."/>
            <person name="Friml J."/>
            <person name="Beilby M."/>
            <person name="Dolan L."/>
            <person name="Kohara Y."/>
            <person name="Sugano S."/>
            <person name="Fujiyama A."/>
            <person name="Delaux P.-M."/>
            <person name="Quint M."/>
            <person name="TheiBen G."/>
            <person name="Hagemann M."/>
            <person name="Harholt J."/>
            <person name="Dunand C."/>
            <person name="Zachgo S."/>
            <person name="Langdale J."/>
            <person name="Maumus F."/>
            <person name="Straeten D.V.D."/>
            <person name="Gould S.B."/>
            <person name="Rensing S.A."/>
        </authorList>
    </citation>
    <scope>NUCLEOTIDE SEQUENCE [LARGE SCALE GENOMIC DNA]</scope>
    <source>
        <strain evidence="1 2">S276</strain>
    </source>
</reference>
<dbReference type="AlphaFoldDB" id="A0A388KF03"/>
<sequence>MFTGAEVRKGALLWQRAHDGQSRAAGCRRGDGDGGLQVGGACSGESRVLRGGARHVLGVCWRSALANDVTYIGLQLRRVPVG</sequence>
<proteinExistence type="predicted"/>
<name>A0A388KF03_CHABU</name>
<gene>
    <name evidence="1" type="ORF">CBR_g3183</name>
</gene>
<evidence type="ECO:0000313" key="1">
    <source>
        <dbReference type="EMBL" id="GBG68642.1"/>
    </source>
</evidence>
<comment type="caution">
    <text evidence="1">The sequence shown here is derived from an EMBL/GenBank/DDBJ whole genome shotgun (WGS) entry which is preliminary data.</text>
</comment>
<dbReference type="Gramene" id="GBG68642">
    <property type="protein sequence ID" value="GBG68642"/>
    <property type="gene ID" value="CBR_g3183"/>
</dbReference>
<keyword evidence="2" id="KW-1185">Reference proteome</keyword>
<dbReference type="EMBL" id="BFEA01000103">
    <property type="protein sequence ID" value="GBG68642.1"/>
    <property type="molecule type" value="Genomic_DNA"/>
</dbReference>
<dbReference type="Proteomes" id="UP000265515">
    <property type="component" value="Unassembled WGS sequence"/>
</dbReference>
<organism evidence="1 2">
    <name type="scientific">Chara braunii</name>
    <name type="common">Braun's stonewort</name>
    <dbReference type="NCBI Taxonomy" id="69332"/>
    <lineage>
        <taxon>Eukaryota</taxon>
        <taxon>Viridiplantae</taxon>
        <taxon>Streptophyta</taxon>
        <taxon>Charophyceae</taxon>
        <taxon>Charales</taxon>
        <taxon>Characeae</taxon>
        <taxon>Chara</taxon>
    </lineage>
</organism>
<evidence type="ECO:0000313" key="2">
    <source>
        <dbReference type="Proteomes" id="UP000265515"/>
    </source>
</evidence>
<protein>
    <submittedName>
        <fullName evidence="1">Uncharacterized protein</fullName>
    </submittedName>
</protein>